<evidence type="ECO:0000313" key="2">
    <source>
        <dbReference type="Proteomes" id="UP000805193"/>
    </source>
</evidence>
<reference evidence="1 2" key="1">
    <citation type="journal article" date="2020" name="Cell">
        <title>Large-Scale Comparative Analyses of Tick Genomes Elucidate Their Genetic Diversity and Vector Capacities.</title>
        <authorList>
            <consortium name="Tick Genome and Microbiome Consortium (TIGMIC)"/>
            <person name="Jia N."/>
            <person name="Wang J."/>
            <person name="Shi W."/>
            <person name="Du L."/>
            <person name="Sun Y."/>
            <person name="Zhan W."/>
            <person name="Jiang J.F."/>
            <person name="Wang Q."/>
            <person name="Zhang B."/>
            <person name="Ji P."/>
            <person name="Bell-Sakyi L."/>
            <person name="Cui X.M."/>
            <person name="Yuan T.T."/>
            <person name="Jiang B.G."/>
            <person name="Yang W.F."/>
            <person name="Lam T.T."/>
            <person name="Chang Q.C."/>
            <person name="Ding S.J."/>
            <person name="Wang X.J."/>
            <person name="Zhu J.G."/>
            <person name="Ruan X.D."/>
            <person name="Zhao L."/>
            <person name="Wei J.T."/>
            <person name="Ye R.Z."/>
            <person name="Que T.C."/>
            <person name="Du C.H."/>
            <person name="Zhou Y.H."/>
            <person name="Cheng J.X."/>
            <person name="Dai P.F."/>
            <person name="Guo W.B."/>
            <person name="Han X.H."/>
            <person name="Huang E.J."/>
            <person name="Li L.F."/>
            <person name="Wei W."/>
            <person name="Gao Y.C."/>
            <person name="Liu J.Z."/>
            <person name="Shao H.Z."/>
            <person name="Wang X."/>
            <person name="Wang C.C."/>
            <person name="Yang T.C."/>
            <person name="Huo Q.B."/>
            <person name="Li W."/>
            <person name="Chen H.Y."/>
            <person name="Chen S.E."/>
            <person name="Zhou L.G."/>
            <person name="Ni X.B."/>
            <person name="Tian J.H."/>
            <person name="Sheng Y."/>
            <person name="Liu T."/>
            <person name="Pan Y.S."/>
            <person name="Xia L.Y."/>
            <person name="Li J."/>
            <person name="Zhao F."/>
            <person name="Cao W.C."/>
        </authorList>
    </citation>
    <scope>NUCLEOTIDE SEQUENCE [LARGE SCALE GENOMIC DNA]</scope>
    <source>
        <strain evidence="1">Iper-2018</strain>
    </source>
</reference>
<gene>
    <name evidence="1" type="ORF">HPB47_003140</name>
</gene>
<accession>A0AC60PJQ3</accession>
<name>A0AC60PJQ3_IXOPE</name>
<evidence type="ECO:0000313" key="1">
    <source>
        <dbReference type="EMBL" id="KAG0420958.1"/>
    </source>
</evidence>
<proteinExistence type="predicted"/>
<protein>
    <submittedName>
        <fullName evidence="1">Uncharacterized protein</fullName>
    </submittedName>
</protein>
<comment type="caution">
    <text evidence="1">The sequence shown here is derived from an EMBL/GenBank/DDBJ whole genome shotgun (WGS) entry which is preliminary data.</text>
</comment>
<organism evidence="1 2">
    <name type="scientific">Ixodes persulcatus</name>
    <name type="common">Taiga tick</name>
    <dbReference type="NCBI Taxonomy" id="34615"/>
    <lineage>
        <taxon>Eukaryota</taxon>
        <taxon>Metazoa</taxon>
        <taxon>Ecdysozoa</taxon>
        <taxon>Arthropoda</taxon>
        <taxon>Chelicerata</taxon>
        <taxon>Arachnida</taxon>
        <taxon>Acari</taxon>
        <taxon>Parasitiformes</taxon>
        <taxon>Ixodida</taxon>
        <taxon>Ixodoidea</taxon>
        <taxon>Ixodidae</taxon>
        <taxon>Ixodinae</taxon>
        <taxon>Ixodes</taxon>
    </lineage>
</organism>
<dbReference type="EMBL" id="JABSTQ010010450">
    <property type="protein sequence ID" value="KAG0420958.1"/>
    <property type="molecule type" value="Genomic_DNA"/>
</dbReference>
<sequence length="235" mass="24982">MIAPVRGDAAGGVEVLGQWSVVGIVTSAKMLQLRRSRNNVFLKGRRGDRGEVMNAAAVGDGCRATAGGLGGGLGRTSGLDARRVHLRARILLVTEARNLHSEELLVGVDTKLRREALLKLTAIVDVKVSVNPHCTLNTIGRVLSQDDLLQTSGEELLEGLKGTCTALGVEGHPGLPEDAGGGHQCSHSRNTDSSPLKHPEGAYTLPSLRMARQHPCPLLSWAFPERGARYSVHLA</sequence>
<keyword evidence="2" id="KW-1185">Reference proteome</keyword>
<dbReference type="Proteomes" id="UP000805193">
    <property type="component" value="Unassembled WGS sequence"/>
</dbReference>